<dbReference type="EMBL" id="FQVM01000004">
    <property type="protein sequence ID" value="SHE54097.1"/>
    <property type="molecule type" value="Genomic_DNA"/>
</dbReference>
<accession>A0A1M4UBX0</accession>
<dbReference type="OrthoDB" id="9800132at2"/>
<dbReference type="RefSeq" id="WP_072893309.1">
    <property type="nucleotide sequence ID" value="NZ_FQVM01000004.1"/>
</dbReference>
<keyword evidence="3" id="KW-0813">Transport</keyword>
<comment type="similarity">
    <text evidence="2">Belongs to the YajC family.</text>
</comment>
<sequence length="93" mass="10542">MSMALLMQILPFVVILGVFYLFLILPEKKRRKKYEGMLDSLKVNDEVLTRGGIIGKIITIKDDYVVVESGPERARLKLSKQGISTVLTEEESK</sequence>
<dbReference type="Pfam" id="PF02699">
    <property type="entry name" value="YajC"/>
    <property type="match status" value="1"/>
</dbReference>
<dbReference type="AlphaFoldDB" id="A0A1M4UBX0"/>
<organism evidence="11 12">
    <name type="scientific">Clostridium fallax</name>
    <dbReference type="NCBI Taxonomy" id="1533"/>
    <lineage>
        <taxon>Bacteria</taxon>
        <taxon>Bacillati</taxon>
        <taxon>Bacillota</taxon>
        <taxon>Clostridia</taxon>
        <taxon>Eubacteriales</taxon>
        <taxon>Clostridiaceae</taxon>
        <taxon>Clostridium</taxon>
    </lineage>
</organism>
<evidence type="ECO:0000256" key="10">
    <source>
        <dbReference type="SAM" id="Phobius"/>
    </source>
</evidence>
<evidence type="ECO:0000256" key="9">
    <source>
        <dbReference type="ARBA" id="ARBA00023136"/>
    </source>
</evidence>
<name>A0A1M4UBX0_9CLOT</name>
<reference evidence="11 12" key="1">
    <citation type="submission" date="2016-11" db="EMBL/GenBank/DDBJ databases">
        <authorList>
            <person name="Jaros S."/>
            <person name="Januszkiewicz K."/>
            <person name="Wedrychowicz H."/>
        </authorList>
    </citation>
    <scope>NUCLEOTIDE SEQUENCE [LARGE SCALE GENOMIC DNA]</scope>
    <source>
        <strain evidence="11 12">DSM 2631</strain>
    </source>
</reference>
<feature type="transmembrane region" description="Helical" evidence="10">
    <location>
        <begin position="6"/>
        <end position="25"/>
    </location>
</feature>
<dbReference type="STRING" id="1533.SAMN05443638_104133"/>
<keyword evidence="8" id="KW-0811">Translocation</keyword>
<keyword evidence="4" id="KW-1003">Cell membrane</keyword>
<evidence type="ECO:0000256" key="7">
    <source>
        <dbReference type="ARBA" id="ARBA00022989"/>
    </source>
</evidence>
<gene>
    <name evidence="11" type="ORF">SAMN05443638_104133</name>
</gene>
<evidence type="ECO:0000256" key="4">
    <source>
        <dbReference type="ARBA" id="ARBA00022475"/>
    </source>
</evidence>
<dbReference type="NCBIfam" id="TIGR00739">
    <property type="entry name" value="yajC"/>
    <property type="match status" value="1"/>
</dbReference>
<proteinExistence type="inferred from homology"/>
<keyword evidence="6" id="KW-0653">Protein transport</keyword>
<evidence type="ECO:0000313" key="12">
    <source>
        <dbReference type="Proteomes" id="UP000184035"/>
    </source>
</evidence>
<protein>
    <submittedName>
        <fullName evidence="11">Protein translocase subunit yajC</fullName>
    </submittedName>
</protein>
<keyword evidence="12" id="KW-1185">Reference proteome</keyword>
<evidence type="ECO:0000256" key="5">
    <source>
        <dbReference type="ARBA" id="ARBA00022692"/>
    </source>
</evidence>
<keyword evidence="9 10" id="KW-0472">Membrane</keyword>
<keyword evidence="5 10" id="KW-0812">Transmembrane</keyword>
<evidence type="ECO:0000256" key="8">
    <source>
        <dbReference type="ARBA" id="ARBA00023010"/>
    </source>
</evidence>
<evidence type="ECO:0000256" key="1">
    <source>
        <dbReference type="ARBA" id="ARBA00004162"/>
    </source>
</evidence>
<evidence type="ECO:0000256" key="3">
    <source>
        <dbReference type="ARBA" id="ARBA00022448"/>
    </source>
</evidence>
<dbReference type="PRINTS" id="PR01853">
    <property type="entry name" value="YAJCTRNLCASE"/>
</dbReference>
<evidence type="ECO:0000256" key="6">
    <source>
        <dbReference type="ARBA" id="ARBA00022927"/>
    </source>
</evidence>
<dbReference type="PANTHER" id="PTHR33909:SF1">
    <property type="entry name" value="SEC TRANSLOCON ACCESSORY COMPLEX SUBUNIT YAJC"/>
    <property type="match status" value="1"/>
</dbReference>
<comment type="subcellular location">
    <subcellularLocation>
        <location evidence="1">Cell membrane</location>
        <topology evidence="1">Single-pass membrane protein</topology>
    </subcellularLocation>
</comment>
<evidence type="ECO:0000313" key="11">
    <source>
        <dbReference type="EMBL" id="SHE54097.1"/>
    </source>
</evidence>
<dbReference type="GO" id="GO:0015031">
    <property type="term" value="P:protein transport"/>
    <property type="evidence" value="ECO:0007669"/>
    <property type="project" value="UniProtKB-KW"/>
</dbReference>
<evidence type="ECO:0000256" key="2">
    <source>
        <dbReference type="ARBA" id="ARBA00006742"/>
    </source>
</evidence>
<dbReference type="SMART" id="SM01323">
    <property type="entry name" value="YajC"/>
    <property type="match status" value="1"/>
</dbReference>
<dbReference type="Proteomes" id="UP000184035">
    <property type="component" value="Unassembled WGS sequence"/>
</dbReference>
<keyword evidence="7 10" id="KW-1133">Transmembrane helix</keyword>
<dbReference type="PANTHER" id="PTHR33909">
    <property type="entry name" value="SEC TRANSLOCON ACCESSORY COMPLEX SUBUNIT YAJC"/>
    <property type="match status" value="1"/>
</dbReference>
<dbReference type="GO" id="GO:0005886">
    <property type="term" value="C:plasma membrane"/>
    <property type="evidence" value="ECO:0007669"/>
    <property type="project" value="UniProtKB-SubCell"/>
</dbReference>
<dbReference type="InterPro" id="IPR003849">
    <property type="entry name" value="Preprotein_translocase_YajC"/>
</dbReference>